<reference evidence="3" key="1">
    <citation type="journal article" date="2019" name="Int. J. Syst. Evol. Microbiol.">
        <title>The Global Catalogue of Microorganisms (GCM) 10K type strain sequencing project: providing services to taxonomists for standard genome sequencing and annotation.</title>
        <authorList>
            <consortium name="The Broad Institute Genomics Platform"/>
            <consortium name="The Broad Institute Genome Sequencing Center for Infectious Disease"/>
            <person name="Wu L."/>
            <person name="Ma J."/>
        </authorList>
    </citation>
    <scope>NUCLEOTIDE SEQUENCE [LARGE SCALE GENOMIC DNA]</scope>
    <source>
        <strain evidence="3">JCM 17342</strain>
    </source>
</reference>
<dbReference type="InterPro" id="IPR058548">
    <property type="entry name" value="MlaB-like_STAS"/>
</dbReference>
<evidence type="ECO:0000313" key="2">
    <source>
        <dbReference type="EMBL" id="GAA3989997.1"/>
    </source>
</evidence>
<comment type="caution">
    <text evidence="2">The sequence shown here is derived from an EMBL/GenBank/DDBJ whole genome shotgun (WGS) entry which is preliminary data.</text>
</comment>
<feature type="domain" description="STAS" evidence="1">
    <location>
        <begin position="25"/>
        <end position="92"/>
    </location>
</feature>
<dbReference type="InterPro" id="IPR002645">
    <property type="entry name" value="STAS_dom"/>
</dbReference>
<sequence>MGSTDDSPRAGATVTPVIISGPGADVVTVDVRGEVTTETASELARAFEAAVARPARTLRLDMSEVSHLSLEGAALLAEFAQRCQAEDRTLRVHGSAVVRHKLGVTGLDGLVLPLERRSPA</sequence>
<keyword evidence="3" id="KW-1185">Reference proteome</keyword>
<dbReference type="EMBL" id="BAABAL010000004">
    <property type="protein sequence ID" value="GAA3989997.1"/>
    <property type="molecule type" value="Genomic_DNA"/>
</dbReference>
<proteinExistence type="predicted"/>
<dbReference type="Proteomes" id="UP001501747">
    <property type="component" value="Unassembled WGS sequence"/>
</dbReference>
<dbReference type="InterPro" id="IPR036513">
    <property type="entry name" value="STAS_dom_sf"/>
</dbReference>
<name>A0ABP7QYX2_9PSEU</name>
<organism evidence="2 3">
    <name type="scientific">Allokutzneria multivorans</name>
    <dbReference type="NCBI Taxonomy" id="1142134"/>
    <lineage>
        <taxon>Bacteria</taxon>
        <taxon>Bacillati</taxon>
        <taxon>Actinomycetota</taxon>
        <taxon>Actinomycetes</taxon>
        <taxon>Pseudonocardiales</taxon>
        <taxon>Pseudonocardiaceae</taxon>
        <taxon>Allokutzneria</taxon>
    </lineage>
</organism>
<protein>
    <recommendedName>
        <fullName evidence="1">STAS domain-containing protein</fullName>
    </recommendedName>
</protein>
<dbReference type="Pfam" id="PF13466">
    <property type="entry name" value="STAS_2"/>
    <property type="match status" value="1"/>
</dbReference>
<dbReference type="SUPFAM" id="SSF52091">
    <property type="entry name" value="SpoIIaa-like"/>
    <property type="match status" value="1"/>
</dbReference>
<evidence type="ECO:0000313" key="3">
    <source>
        <dbReference type="Proteomes" id="UP001501747"/>
    </source>
</evidence>
<dbReference type="PROSITE" id="PS50801">
    <property type="entry name" value="STAS"/>
    <property type="match status" value="1"/>
</dbReference>
<evidence type="ECO:0000259" key="1">
    <source>
        <dbReference type="PROSITE" id="PS50801"/>
    </source>
</evidence>
<dbReference type="CDD" id="cd07043">
    <property type="entry name" value="STAS_anti-anti-sigma_factors"/>
    <property type="match status" value="1"/>
</dbReference>
<dbReference type="RefSeq" id="WP_344870892.1">
    <property type="nucleotide sequence ID" value="NZ_BAABAL010000004.1"/>
</dbReference>
<gene>
    <name evidence="2" type="ORF">GCM10022247_05770</name>
</gene>
<dbReference type="Gene3D" id="3.30.750.24">
    <property type="entry name" value="STAS domain"/>
    <property type="match status" value="1"/>
</dbReference>
<accession>A0ABP7QYX2</accession>